<dbReference type="SUPFAM" id="SSF49265">
    <property type="entry name" value="Fibronectin type III"/>
    <property type="match status" value="1"/>
</dbReference>
<dbReference type="AlphaFoldDB" id="A0A319BRM5"/>
<dbReference type="InterPro" id="IPR011329">
    <property type="entry name" value="Killer_tox_Kp4/SMK"/>
</dbReference>
<dbReference type="PROSITE" id="PS50853">
    <property type="entry name" value="FN3"/>
    <property type="match status" value="1"/>
</dbReference>
<dbReference type="Gene3D" id="3.30.430.10">
    <property type="entry name" value="Killer Toxin P4, subunit A"/>
    <property type="match status" value="1"/>
</dbReference>
<dbReference type="STRING" id="1448315.A0A319BRM5"/>
<dbReference type="Proteomes" id="UP000248340">
    <property type="component" value="Unassembled WGS sequence"/>
</dbReference>
<evidence type="ECO:0000259" key="1">
    <source>
        <dbReference type="PROSITE" id="PS50853"/>
    </source>
</evidence>
<dbReference type="VEuPathDB" id="FungiDB:BO82DRAFT_407382"/>
<protein>
    <recommendedName>
        <fullName evidence="1">Fibronectin type-III domain-containing protein</fullName>
    </recommendedName>
</protein>
<dbReference type="InterPro" id="IPR021986">
    <property type="entry name" value="Spherulin4"/>
</dbReference>
<proteinExistence type="predicted"/>
<sequence>MSTTPFLVRVEGDGQPEQTITQAPAQDKATGLPATITTLASSTNGATVGDVVIKLDSTVAAHLQALLSASDNNNCDVSADFFPSSSLRTRSLDLANIVCGAQNIISDSIHHGGYPNWLLMNQGRFPFTAADLTAGANAVVQWNLALGHELNQRISPSHLHGLAIGAFVSALSFYLNEGITTDNVIPSAYLQGGPTATVCQAQTATQCGVECGVQPWAPQFTCLTSCSTVTSCDAQNALTTTMTTIMTAFGPQATGPSSANQGQQIAVASYVSPLGDPTAWDRLIKYDVKKMPILVANVVNGPDSAVDTSWQDVIQRASDAGKTVLGYVRTGYLGVSAQKFQTRLGSGDLADWAAQIEEDVAMWYKLYGDSIGGIFFDEGWPECGDNNKYVDFYKYINAYTKRAHPDAYTVLNPGSPMASCFEDTMDTLLTFELSYDSYINCYTPNTWTPKDPRKLWHIVYNVSESSISEVVKLANKRGAGFLQLTNDLMPNPYDTLPEDSYIQSMMDAMDGGSLLKADAAAWKADGEAGTVTELTVVTSDYSSAKLSWNAATNAQGYNVYAGGTLVASVPSSMTEVTIGSLASGTSYTIYISAVGEGGKLGSSSNQVTVATESLPGGKTVTNYKSSPRESSTVIEADVLVPYSLVRLYLWDSIECDFDNDPGWRVDFEVDDYVCAHYMVDGTTLYRYNGVLPKGSTAPPWSWEIIDTVTRDINGYTYTWTLPLGTSTVDTSKFVVQAQGYNPLTNIFEPDPSDYDCKGSSMCTTPDLLEWCDHAVDNLYRDDNLNYHSAEMIDGTYWNSQSGNCWGDQTRSCGVFIQGQNCSISGNDMWNDYQNIRNIGGCKKCGSYHRDDGCLVTINYVYQCDNH</sequence>
<dbReference type="CDD" id="cd00063">
    <property type="entry name" value="FN3"/>
    <property type="match status" value="1"/>
</dbReference>
<dbReference type="EMBL" id="KZ821765">
    <property type="protein sequence ID" value="PYH76186.1"/>
    <property type="molecule type" value="Genomic_DNA"/>
</dbReference>
<organism evidence="2 3">
    <name type="scientific">Aspergillus uvarum CBS 121591</name>
    <dbReference type="NCBI Taxonomy" id="1448315"/>
    <lineage>
        <taxon>Eukaryota</taxon>
        <taxon>Fungi</taxon>
        <taxon>Dikarya</taxon>
        <taxon>Ascomycota</taxon>
        <taxon>Pezizomycotina</taxon>
        <taxon>Eurotiomycetes</taxon>
        <taxon>Eurotiomycetidae</taxon>
        <taxon>Eurotiales</taxon>
        <taxon>Aspergillaceae</taxon>
        <taxon>Aspergillus</taxon>
        <taxon>Aspergillus subgen. Circumdati</taxon>
    </lineage>
</organism>
<dbReference type="InterPro" id="IPR036116">
    <property type="entry name" value="FN3_sf"/>
</dbReference>
<dbReference type="Pfam" id="PF00041">
    <property type="entry name" value="fn3"/>
    <property type="match status" value="1"/>
</dbReference>
<dbReference type="GO" id="GO:0005576">
    <property type="term" value="C:extracellular region"/>
    <property type="evidence" value="ECO:0007669"/>
    <property type="project" value="InterPro"/>
</dbReference>
<dbReference type="GeneID" id="37142371"/>
<accession>A0A319BRM5</accession>
<gene>
    <name evidence="2" type="ORF">BO82DRAFT_407382</name>
</gene>
<keyword evidence="3" id="KW-1185">Reference proteome</keyword>
<dbReference type="Gene3D" id="2.60.40.10">
    <property type="entry name" value="Immunoglobulins"/>
    <property type="match status" value="1"/>
</dbReference>
<dbReference type="SMART" id="SM00060">
    <property type="entry name" value="FN3"/>
    <property type="match status" value="1"/>
</dbReference>
<dbReference type="InterPro" id="IPR029167">
    <property type="entry name" value="Mug117"/>
</dbReference>
<dbReference type="RefSeq" id="XP_025486386.1">
    <property type="nucleotide sequence ID" value="XM_025639629.1"/>
</dbReference>
<dbReference type="PANTHER" id="PTHR35040:SF7">
    <property type="entry name" value="FIBRONECTIN TYPE-III DOMAIN-CONTAINING PROTEIN-RELATED"/>
    <property type="match status" value="1"/>
</dbReference>
<dbReference type="InterPro" id="IPR003961">
    <property type="entry name" value="FN3_dom"/>
</dbReference>
<feature type="domain" description="Fibronectin type-III" evidence="1">
    <location>
        <begin position="530"/>
        <end position="614"/>
    </location>
</feature>
<reference evidence="2 3" key="1">
    <citation type="submission" date="2016-12" db="EMBL/GenBank/DDBJ databases">
        <title>The genomes of Aspergillus section Nigri reveals drivers in fungal speciation.</title>
        <authorList>
            <consortium name="DOE Joint Genome Institute"/>
            <person name="Vesth T.C."/>
            <person name="Nybo J."/>
            <person name="Theobald S."/>
            <person name="Brandl J."/>
            <person name="Frisvad J.C."/>
            <person name="Nielsen K.F."/>
            <person name="Lyhne E.K."/>
            <person name="Kogle M.E."/>
            <person name="Kuo A."/>
            <person name="Riley R."/>
            <person name="Clum A."/>
            <person name="Nolan M."/>
            <person name="Lipzen A."/>
            <person name="Salamov A."/>
            <person name="Henrissat B."/>
            <person name="Wiebenga A."/>
            <person name="De Vries R.P."/>
            <person name="Grigoriev I.V."/>
            <person name="Mortensen U.H."/>
            <person name="Andersen M.R."/>
            <person name="Baker S.E."/>
        </authorList>
    </citation>
    <scope>NUCLEOTIDE SEQUENCE [LARGE SCALE GENOMIC DNA]</scope>
    <source>
        <strain evidence="2 3">CBS 121591</strain>
    </source>
</reference>
<dbReference type="OrthoDB" id="1896086at2759"/>
<dbReference type="InterPro" id="IPR013783">
    <property type="entry name" value="Ig-like_fold"/>
</dbReference>
<evidence type="ECO:0000313" key="2">
    <source>
        <dbReference type="EMBL" id="PYH76186.1"/>
    </source>
</evidence>
<evidence type="ECO:0000313" key="3">
    <source>
        <dbReference type="Proteomes" id="UP000248340"/>
    </source>
</evidence>
<name>A0A319BRM5_9EURO</name>
<dbReference type="Pfam" id="PF15474">
    <property type="entry name" value="MU117"/>
    <property type="match status" value="1"/>
</dbReference>
<dbReference type="PANTHER" id="PTHR35040">
    <property type="match status" value="1"/>
</dbReference>
<dbReference type="SUPFAM" id="SSF55221">
    <property type="entry name" value="Yeast killer toxins"/>
    <property type="match status" value="1"/>
</dbReference>
<dbReference type="Pfam" id="PF12138">
    <property type="entry name" value="Spherulin4"/>
    <property type="match status" value="1"/>
</dbReference>